<evidence type="ECO:0000313" key="3">
    <source>
        <dbReference type="Proteomes" id="UP001597389"/>
    </source>
</evidence>
<keyword evidence="3" id="KW-1185">Reference proteome</keyword>
<evidence type="ECO:0000256" key="1">
    <source>
        <dbReference type="SAM" id="MobiDB-lite"/>
    </source>
</evidence>
<reference evidence="3" key="1">
    <citation type="journal article" date="2019" name="Int. J. Syst. Evol. Microbiol.">
        <title>The Global Catalogue of Microorganisms (GCM) 10K type strain sequencing project: providing services to taxonomists for standard genome sequencing and annotation.</title>
        <authorList>
            <consortium name="The Broad Institute Genomics Platform"/>
            <consortium name="The Broad Institute Genome Sequencing Center for Infectious Disease"/>
            <person name="Wu L."/>
            <person name="Ma J."/>
        </authorList>
    </citation>
    <scope>NUCLEOTIDE SEQUENCE [LARGE SCALE GENOMIC DNA]</scope>
    <source>
        <strain evidence="3">CCUG 57942</strain>
    </source>
</reference>
<accession>A0ABW4ZE35</accession>
<feature type="compositionally biased region" description="Basic residues" evidence="1">
    <location>
        <begin position="60"/>
        <end position="69"/>
    </location>
</feature>
<feature type="region of interest" description="Disordered" evidence="1">
    <location>
        <begin position="55"/>
        <end position="78"/>
    </location>
</feature>
<protein>
    <submittedName>
        <fullName evidence="2">Uncharacterized protein</fullName>
    </submittedName>
</protein>
<dbReference type="RefSeq" id="WP_377087447.1">
    <property type="nucleotide sequence ID" value="NZ_JBHSJL010000014.1"/>
</dbReference>
<evidence type="ECO:0000313" key="2">
    <source>
        <dbReference type="EMBL" id="MFD2160273.1"/>
    </source>
</evidence>
<sequence length="78" mass="8467">MNIKHLALLTSVSLLLPSCMTTYDRHGRPVQSVDPGLAAVGVVGAGLLGAAIANSNKKDDHHHRHHRPVHHEPVHCHH</sequence>
<organism evidence="2 3">
    <name type="scientific">Rubritalea tangerina</name>
    <dbReference type="NCBI Taxonomy" id="430798"/>
    <lineage>
        <taxon>Bacteria</taxon>
        <taxon>Pseudomonadati</taxon>
        <taxon>Verrucomicrobiota</taxon>
        <taxon>Verrucomicrobiia</taxon>
        <taxon>Verrucomicrobiales</taxon>
        <taxon>Rubritaleaceae</taxon>
        <taxon>Rubritalea</taxon>
    </lineage>
</organism>
<proteinExistence type="predicted"/>
<name>A0ABW4ZE35_9BACT</name>
<dbReference type="EMBL" id="JBHUJB010000075">
    <property type="protein sequence ID" value="MFD2160273.1"/>
    <property type="molecule type" value="Genomic_DNA"/>
</dbReference>
<dbReference type="Proteomes" id="UP001597389">
    <property type="component" value="Unassembled WGS sequence"/>
</dbReference>
<comment type="caution">
    <text evidence="2">The sequence shown here is derived from an EMBL/GenBank/DDBJ whole genome shotgun (WGS) entry which is preliminary data.</text>
</comment>
<gene>
    <name evidence="2" type="ORF">ACFSW8_15325</name>
</gene>